<evidence type="ECO:0000313" key="2">
    <source>
        <dbReference type="EMBL" id="CAE0317372.1"/>
    </source>
</evidence>
<name>A0A7S3MTV4_9CILI</name>
<reference evidence="2" key="1">
    <citation type="submission" date="2021-01" db="EMBL/GenBank/DDBJ databases">
        <authorList>
            <person name="Corre E."/>
            <person name="Pelletier E."/>
            <person name="Niang G."/>
            <person name="Scheremetjew M."/>
            <person name="Finn R."/>
            <person name="Kale V."/>
            <person name="Holt S."/>
            <person name="Cochrane G."/>
            <person name="Meng A."/>
            <person name="Brown T."/>
            <person name="Cohen L."/>
        </authorList>
    </citation>
    <scope>NUCLEOTIDE SEQUENCE</scope>
</reference>
<dbReference type="Pfam" id="PF01467">
    <property type="entry name" value="CTP_transf_like"/>
    <property type="match status" value="1"/>
</dbReference>
<dbReference type="Gene3D" id="3.40.50.620">
    <property type="entry name" value="HUPs"/>
    <property type="match status" value="1"/>
</dbReference>
<dbReference type="AlphaFoldDB" id="A0A7S3MTV4"/>
<evidence type="ECO:0000259" key="1">
    <source>
        <dbReference type="Pfam" id="PF01467"/>
    </source>
</evidence>
<accession>A0A7S3MTV4</accession>
<feature type="domain" description="Cytidyltransferase-like" evidence="1">
    <location>
        <begin position="132"/>
        <end position="282"/>
    </location>
</feature>
<dbReference type="GO" id="GO:0000309">
    <property type="term" value="F:nicotinamide-nucleotide adenylyltransferase activity"/>
    <property type="evidence" value="ECO:0007669"/>
    <property type="project" value="TreeGrafter"/>
</dbReference>
<protein>
    <recommendedName>
        <fullName evidence="1">Cytidyltransferase-like domain-containing protein</fullName>
    </recommendedName>
</protein>
<dbReference type="InterPro" id="IPR014729">
    <property type="entry name" value="Rossmann-like_a/b/a_fold"/>
</dbReference>
<dbReference type="EMBL" id="HBIF01000738">
    <property type="protein sequence ID" value="CAE0317372.1"/>
    <property type="molecule type" value="Transcribed_RNA"/>
</dbReference>
<dbReference type="GO" id="GO:0005737">
    <property type="term" value="C:cytoplasm"/>
    <property type="evidence" value="ECO:0007669"/>
    <property type="project" value="TreeGrafter"/>
</dbReference>
<organism evidence="2">
    <name type="scientific">Fabrea salina</name>
    <dbReference type="NCBI Taxonomy" id="342563"/>
    <lineage>
        <taxon>Eukaryota</taxon>
        <taxon>Sar</taxon>
        <taxon>Alveolata</taxon>
        <taxon>Ciliophora</taxon>
        <taxon>Postciliodesmatophora</taxon>
        <taxon>Heterotrichea</taxon>
        <taxon>Heterotrichida</taxon>
        <taxon>Fabreidae</taxon>
        <taxon>Fabrea</taxon>
    </lineage>
</organism>
<dbReference type="GO" id="GO:0016887">
    <property type="term" value="F:ATP hydrolysis activity"/>
    <property type="evidence" value="ECO:0007669"/>
    <property type="project" value="TreeGrafter"/>
</dbReference>
<dbReference type="GO" id="GO:0005634">
    <property type="term" value="C:nucleus"/>
    <property type="evidence" value="ECO:0007669"/>
    <property type="project" value="TreeGrafter"/>
</dbReference>
<dbReference type="PANTHER" id="PTHR31285">
    <property type="entry name" value="NICOTINAMIDE MONONUCLEOTIDE ADENYLYLTRANSFERASE"/>
    <property type="match status" value="1"/>
</dbReference>
<gene>
    <name evidence="2" type="ORF">FSAL1345_LOCUS641</name>
</gene>
<dbReference type="SUPFAM" id="SSF52374">
    <property type="entry name" value="Nucleotidylyl transferase"/>
    <property type="match status" value="1"/>
</dbReference>
<dbReference type="PANTHER" id="PTHR31285:SF0">
    <property type="entry name" value="NICOTINAMIDE MONONUCLEOTIDE ADENYLYLTRANSFERASE"/>
    <property type="match status" value="1"/>
</dbReference>
<dbReference type="InterPro" id="IPR004821">
    <property type="entry name" value="Cyt_trans-like"/>
</dbReference>
<proteinExistence type="predicted"/>
<sequence length="286" mass="32727">MENFRVVTNSFQVLSFLQESRILGILPLGNLSKFREKTISKVVNQEGLQEYISSPIASFSIGETIRIETDTCSKSKLADPSKSLKQNLEDTWSFPEEFQVYSIDSLFSGFCTNTLYYSKSTIRNFRPSKCLILPGSFNPFHYGHENLLKAAQAHYPSHFAIYELSISNYEKPTIPKETLLERLKQFSEPILVTKHARFIEKSRLGKNNVFVLGYDTATRLLQESYEVLGEIKARGHKFLVAGRLVSGKFQQLHKENLPETLQSIFEELPNFREDISSTEIRQGLIP</sequence>